<dbReference type="AlphaFoldDB" id="A0A2A9PEC3"/>
<feature type="region of interest" description="Disordered" evidence="1">
    <location>
        <begin position="179"/>
        <end position="200"/>
    </location>
</feature>
<organism evidence="2 3">
    <name type="scientific">Ophiocordyceps unilateralis</name>
    <name type="common">Zombie-ant fungus</name>
    <name type="synonym">Torrubia unilateralis</name>
    <dbReference type="NCBI Taxonomy" id="268505"/>
    <lineage>
        <taxon>Eukaryota</taxon>
        <taxon>Fungi</taxon>
        <taxon>Dikarya</taxon>
        <taxon>Ascomycota</taxon>
        <taxon>Pezizomycotina</taxon>
        <taxon>Sordariomycetes</taxon>
        <taxon>Hypocreomycetidae</taxon>
        <taxon>Hypocreales</taxon>
        <taxon>Ophiocordycipitaceae</taxon>
        <taxon>Ophiocordyceps</taxon>
    </lineage>
</organism>
<evidence type="ECO:0000256" key="1">
    <source>
        <dbReference type="SAM" id="MobiDB-lite"/>
    </source>
</evidence>
<dbReference type="Proteomes" id="UP000037136">
    <property type="component" value="Unassembled WGS sequence"/>
</dbReference>
<proteinExistence type="predicted"/>
<protein>
    <submittedName>
        <fullName evidence="2">Uncharacterized protein</fullName>
    </submittedName>
</protein>
<feature type="compositionally biased region" description="Acidic residues" evidence="1">
    <location>
        <begin position="116"/>
        <end position="150"/>
    </location>
</feature>
<dbReference type="EMBL" id="LAZP02000213">
    <property type="protein sequence ID" value="PFH59262.1"/>
    <property type="molecule type" value="Genomic_DNA"/>
</dbReference>
<reference evidence="2 3" key="1">
    <citation type="journal article" date="2015" name="BMC Genomics">
        <title>Gene expression during zombie ant biting behavior reflects the complexity underlying fungal parasitic behavioral manipulation.</title>
        <authorList>
            <person name="de Bekker C."/>
            <person name="Ohm R.A."/>
            <person name="Loreto R.G."/>
            <person name="Sebastian A."/>
            <person name="Albert I."/>
            <person name="Merrow M."/>
            <person name="Brachmann A."/>
            <person name="Hughes D.P."/>
        </authorList>
    </citation>
    <scope>NUCLEOTIDE SEQUENCE [LARGE SCALE GENOMIC DNA]</scope>
    <source>
        <strain evidence="2 3">SC16a</strain>
    </source>
</reference>
<comment type="caution">
    <text evidence="2">The sequence shown here is derived from an EMBL/GenBank/DDBJ whole genome shotgun (WGS) entry which is preliminary data.</text>
</comment>
<evidence type="ECO:0000313" key="3">
    <source>
        <dbReference type="Proteomes" id="UP000037136"/>
    </source>
</evidence>
<reference evidence="2 3" key="2">
    <citation type="journal article" date="2017" name="Sci. Rep.">
        <title>Ant-infecting Ophiocordyceps genomes reveal a high diversity of potential behavioral manipulation genes and a possible major role for enterotoxins.</title>
        <authorList>
            <person name="de Bekker C."/>
            <person name="Ohm R.A."/>
            <person name="Evans H.C."/>
            <person name="Brachmann A."/>
            <person name="Hughes D.P."/>
        </authorList>
    </citation>
    <scope>NUCLEOTIDE SEQUENCE [LARGE SCALE GENOMIC DNA]</scope>
    <source>
        <strain evidence="2 3">SC16a</strain>
    </source>
</reference>
<feature type="compositionally biased region" description="Low complexity" evidence="1">
    <location>
        <begin position="179"/>
        <end position="188"/>
    </location>
</feature>
<sequence length="200" mass="23087">MNHARVRRDAWNEEARRIKSGSDGTDADANSRQMQLLSWCRRGELLEWLLSSRRRTQVQEIENAVEWTQQYGHAVCDLLEMSRLDGEAQSVTPSLESPAREDEEQGVEEGRGGERDEADEGEDDDEDDDDEGEDDDEDDEYDDEGDDEDDRAARRRLAEQHLVFMRSRKPLCLEVLQDSTQTQQQLQEAQEEERQSILAS</sequence>
<keyword evidence="3" id="KW-1185">Reference proteome</keyword>
<gene>
    <name evidence="2" type="ORF">XA68_12602</name>
</gene>
<accession>A0A2A9PEC3</accession>
<feature type="region of interest" description="Disordered" evidence="1">
    <location>
        <begin position="87"/>
        <end position="154"/>
    </location>
</feature>
<name>A0A2A9PEC3_OPHUN</name>
<evidence type="ECO:0000313" key="2">
    <source>
        <dbReference type="EMBL" id="PFH59262.1"/>
    </source>
</evidence>